<evidence type="ECO:0000259" key="3">
    <source>
        <dbReference type="Pfam" id="PF18152"/>
    </source>
</evidence>
<dbReference type="NCBIfam" id="TIGR01361">
    <property type="entry name" value="DAHP_synth_Bsub"/>
    <property type="match status" value="1"/>
</dbReference>
<gene>
    <name evidence="4" type="ORF">SAMN05444354_10831</name>
</gene>
<dbReference type="InterPro" id="IPR006218">
    <property type="entry name" value="DAHP1/KDSA"/>
</dbReference>
<dbReference type="InterPro" id="IPR052899">
    <property type="entry name" value="Class-I_DAHP_synthase"/>
</dbReference>
<dbReference type="SUPFAM" id="SSF51569">
    <property type="entry name" value="Aldolase"/>
    <property type="match status" value="1"/>
</dbReference>
<dbReference type="InterPro" id="IPR041071">
    <property type="entry name" value="DAHP_snth_FXD"/>
</dbReference>
<protein>
    <submittedName>
        <fullName evidence="4">3-deoxy-D-arabinoheptulosonate-7-phosphate synthase</fullName>
    </submittedName>
</protein>
<feature type="domain" description="DAHP synthase ferredoxin-like" evidence="3">
    <location>
        <begin position="1"/>
        <end position="67"/>
    </location>
</feature>
<dbReference type="NCBIfam" id="NF006421">
    <property type="entry name" value="PRK08673.1"/>
    <property type="match status" value="1"/>
</dbReference>
<dbReference type="PANTHER" id="PTHR43018:SF1">
    <property type="entry name" value="PROTEIN AROA(G)"/>
    <property type="match status" value="1"/>
</dbReference>
<dbReference type="Gene3D" id="3.30.70.1140">
    <property type="entry name" value="Phospho-2-dehydro-3-deoxyheptonate aldolase, domain 1"/>
    <property type="match status" value="1"/>
</dbReference>
<keyword evidence="1" id="KW-0808">Transferase</keyword>
<evidence type="ECO:0000313" key="4">
    <source>
        <dbReference type="EMBL" id="SEL73197.1"/>
    </source>
</evidence>
<dbReference type="InterPro" id="IPR013785">
    <property type="entry name" value="Aldolase_TIM"/>
</dbReference>
<dbReference type="Pfam" id="PF00793">
    <property type="entry name" value="DAHP_synth_1"/>
    <property type="match status" value="1"/>
</dbReference>
<evidence type="ECO:0000313" key="5">
    <source>
        <dbReference type="Proteomes" id="UP000182719"/>
    </source>
</evidence>
<dbReference type="GO" id="GO:0009073">
    <property type="term" value="P:aromatic amino acid family biosynthetic process"/>
    <property type="evidence" value="ECO:0007669"/>
    <property type="project" value="InterPro"/>
</dbReference>
<dbReference type="RefSeq" id="WP_075007427.1">
    <property type="nucleotide sequence ID" value="NZ_FOAP01000008.1"/>
</dbReference>
<dbReference type="AlphaFoldDB" id="A0A1H7SNZ6"/>
<dbReference type="InterPro" id="IPR006268">
    <property type="entry name" value="DAHP_syn_2"/>
</dbReference>
<dbReference type="GO" id="GO:0016832">
    <property type="term" value="F:aldehyde-lyase activity"/>
    <property type="evidence" value="ECO:0007669"/>
    <property type="project" value="InterPro"/>
</dbReference>
<dbReference type="OrthoDB" id="9802281at2"/>
<feature type="domain" description="DAHP synthetase I/KDSA" evidence="2">
    <location>
        <begin position="92"/>
        <end position="326"/>
    </location>
</feature>
<dbReference type="Proteomes" id="UP000182719">
    <property type="component" value="Unassembled WGS sequence"/>
</dbReference>
<dbReference type="Pfam" id="PF18152">
    <property type="entry name" value="DAHP_snth_FXD"/>
    <property type="match status" value="1"/>
</dbReference>
<dbReference type="PANTHER" id="PTHR43018">
    <property type="entry name" value="PHOSPHO-2-DEHYDRO-3-DEOXYHEPTONATE ALDOLASE"/>
    <property type="match status" value="1"/>
</dbReference>
<keyword evidence="5" id="KW-1185">Reference proteome</keyword>
<accession>A0A1H7SNZ6</accession>
<name>A0A1H7SNZ6_STIAU</name>
<reference evidence="5" key="1">
    <citation type="submission" date="2016-10" db="EMBL/GenBank/DDBJ databases">
        <authorList>
            <person name="Varghese N."/>
            <person name="Submissions S."/>
        </authorList>
    </citation>
    <scope>NUCLEOTIDE SEQUENCE [LARGE SCALE GENOMIC DNA]</scope>
    <source>
        <strain evidence="5">DSM 17044</strain>
    </source>
</reference>
<dbReference type="NCBIfam" id="NF009239">
    <property type="entry name" value="PRK12595.1"/>
    <property type="match status" value="1"/>
</dbReference>
<dbReference type="EMBL" id="FOAP01000008">
    <property type="protein sequence ID" value="SEL73197.1"/>
    <property type="molecule type" value="Genomic_DNA"/>
</dbReference>
<evidence type="ECO:0000259" key="2">
    <source>
        <dbReference type="Pfam" id="PF00793"/>
    </source>
</evidence>
<proteinExistence type="predicted"/>
<evidence type="ECO:0000256" key="1">
    <source>
        <dbReference type="ARBA" id="ARBA00022679"/>
    </source>
</evidence>
<dbReference type="GO" id="GO:0016740">
    <property type="term" value="F:transferase activity"/>
    <property type="evidence" value="ECO:0007669"/>
    <property type="project" value="UniProtKB-KW"/>
</dbReference>
<sequence length="341" mass="36549">MLIVMRPDATPQDIEQVNAEIRRRGWQPHAIPGGTRTAIGITGNRGVVEPEPFRVLPGVADAVLISQPFKLVSREVKPEDSKFQAGPLVLGGKSIHVIAGPSSVETRDQIVGTAQGVKKAGATLLRGGAFKPHLSPYEFQGLKHDGLALLAEARRETGLPIVTEVKDTATLPQVAEVADILLLGSRNMQNYALLEAVGEVRKPVILKRGISATLKEMLMAAEYIVARGNTRVILCERGIRTFETMTPNTLDLNAVPMLKSLSHLPVFVDPSHGIGMRKAVPALMRAAVAAGADGLLVQVHPDPPRAISDGHQTLDFPEFEKAMDEVRAIAGAIGRDVARLG</sequence>
<dbReference type="Gene3D" id="3.20.20.70">
    <property type="entry name" value="Aldolase class I"/>
    <property type="match status" value="1"/>
</dbReference>
<organism evidence="4 5">
    <name type="scientific">Stigmatella aurantiaca</name>
    <dbReference type="NCBI Taxonomy" id="41"/>
    <lineage>
        <taxon>Bacteria</taxon>
        <taxon>Pseudomonadati</taxon>
        <taxon>Myxococcota</taxon>
        <taxon>Myxococcia</taxon>
        <taxon>Myxococcales</taxon>
        <taxon>Cystobacterineae</taxon>
        <taxon>Archangiaceae</taxon>
        <taxon>Stigmatella</taxon>
    </lineage>
</organism>